<dbReference type="GO" id="GO:0006493">
    <property type="term" value="P:protein O-linked glycosylation"/>
    <property type="evidence" value="ECO:0007669"/>
    <property type="project" value="TreeGrafter"/>
</dbReference>
<evidence type="ECO:0000256" key="6">
    <source>
        <dbReference type="ARBA" id="ARBA00022968"/>
    </source>
</evidence>
<evidence type="ECO:0000256" key="9">
    <source>
        <dbReference type="ARBA" id="ARBA00023136"/>
    </source>
</evidence>
<evidence type="ECO:0000256" key="2">
    <source>
        <dbReference type="ARBA" id="ARBA00008661"/>
    </source>
</evidence>
<evidence type="ECO:0000256" key="4">
    <source>
        <dbReference type="ARBA" id="ARBA00022679"/>
    </source>
</evidence>
<dbReference type="InterPro" id="IPR002659">
    <property type="entry name" value="Glyco_trans_31"/>
</dbReference>
<keyword evidence="5 11" id="KW-0812">Transmembrane</keyword>
<evidence type="ECO:0000256" key="1">
    <source>
        <dbReference type="ARBA" id="ARBA00004323"/>
    </source>
</evidence>
<dbReference type="Gene3D" id="3.90.550.50">
    <property type="match status" value="1"/>
</dbReference>
<evidence type="ECO:0008006" key="14">
    <source>
        <dbReference type="Google" id="ProtNLM"/>
    </source>
</evidence>
<evidence type="ECO:0000256" key="3">
    <source>
        <dbReference type="ARBA" id="ARBA00022676"/>
    </source>
</evidence>
<comment type="subcellular location">
    <subcellularLocation>
        <location evidence="1">Golgi apparatus membrane</location>
        <topology evidence="1">Single-pass type II membrane protein</topology>
    </subcellularLocation>
</comment>
<feature type="transmembrane region" description="Helical" evidence="11">
    <location>
        <begin position="58"/>
        <end position="78"/>
    </location>
</feature>
<organism evidence="12 13">
    <name type="scientific">Spodoptera littoralis</name>
    <name type="common">Egyptian cotton leafworm</name>
    <dbReference type="NCBI Taxonomy" id="7109"/>
    <lineage>
        <taxon>Eukaryota</taxon>
        <taxon>Metazoa</taxon>
        <taxon>Ecdysozoa</taxon>
        <taxon>Arthropoda</taxon>
        <taxon>Hexapoda</taxon>
        <taxon>Insecta</taxon>
        <taxon>Pterygota</taxon>
        <taxon>Neoptera</taxon>
        <taxon>Endopterygota</taxon>
        <taxon>Lepidoptera</taxon>
        <taxon>Glossata</taxon>
        <taxon>Ditrysia</taxon>
        <taxon>Noctuoidea</taxon>
        <taxon>Noctuidae</taxon>
        <taxon>Amphipyrinae</taxon>
        <taxon>Spodoptera</taxon>
    </lineage>
</organism>
<evidence type="ECO:0000256" key="10">
    <source>
        <dbReference type="ARBA" id="ARBA00023180"/>
    </source>
</evidence>
<evidence type="ECO:0000256" key="11">
    <source>
        <dbReference type="SAM" id="Phobius"/>
    </source>
</evidence>
<accession>A0A9P0N382</accession>
<dbReference type="FunFam" id="3.90.550.50:FF:000001">
    <property type="entry name" value="Hexosyltransferase"/>
    <property type="match status" value="1"/>
</dbReference>
<keyword evidence="10" id="KW-0325">Glycoprotein</keyword>
<dbReference type="AlphaFoldDB" id="A0A9P0N382"/>
<dbReference type="Proteomes" id="UP001153321">
    <property type="component" value="Chromosome 29"/>
</dbReference>
<keyword evidence="4" id="KW-0808">Transferase</keyword>
<proteinExistence type="inferred from homology"/>
<reference evidence="12" key="1">
    <citation type="submission" date="2022-02" db="EMBL/GenBank/DDBJ databases">
        <authorList>
            <person name="King R."/>
        </authorList>
    </citation>
    <scope>NUCLEOTIDE SEQUENCE</scope>
</reference>
<evidence type="ECO:0000256" key="7">
    <source>
        <dbReference type="ARBA" id="ARBA00022989"/>
    </source>
</evidence>
<dbReference type="Pfam" id="PF01762">
    <property type="entry name" value="Galactosyl_T"/>
    <property type="match status" value="1"/>
</dbReference>
<keyword evidence="3" id="KW-0328">Glycosyltransferase</keyword>
<keyword evidence="8" id="KW-0333">Golgi apparatus</keyword>
<dbReference type="PANTHER" id="PTHR11214">
    <property type="entry name" value="BETA-1,3-N-ACETYLGLUCOSAMINYLTRANSFERASE"/>
    <property type="match status" value="1"/>
</dbReference>
<dbReference type="EMBL" id="LR824560">
    <property type="protein sequence ID" value="CAH1643082.1"/>
    <property type="molecule type" value="Genomic_DNA"/>
</dbReference>
<evidence type="ECO:0000256" key="8">
    <source>
        <dbReference type="ARBA" id="ARBA00023034"/>
    </source>
</evidence>
<comment type="similarity">
    <text evidence="2">Belongs to the glycosyltransferase 31 family.</text>
</comment>
<keyword evidence="6" id="KW-0735">Signal-anchor</keyword>
<evidence type="ECO:0000256" key="5">
    <source>
        <dbReference type="ARBA" id="ARBA00022692"/>
    </source>
</evidence>
<dbReference type="GO" id="GO:0000139">
    <property type="term" value="C:Golgi membrane"/>
    <property type="evidence" value="ECO:0007669"/>
    <property type="project" value="UniProtKB-SubCell"/>
</dbReference>
<gene>
    <name evidence="12" type="ORF">SPLIT_LOCUS8438</name>
</gene>
<dbReference type="GO" id="GO:0016758">
    <property type="term" value="F:hexosyltransferase activity"/>
    <property type="evidence" value="ECO:0007669"/>
    <property type="project" value="InterPro"/>
</dbReference>
<evidence type="ECO:0000313" key="13">
    <source>
        <dbReference type="Proteomes" id="UP001153321"/>
    </source>
</evidence>
<keyword evidence="9 11" id="KW-0472">Membrane</keyword>
<name>A0A9P0N382_SPOLI</name>
<protein>
    <recommendedName>
        <fullName evidence="14">Hexosyltransferase</fullName>
    </recommendedName>
</protein>
<keyword evidence="7 11" id="KW-1133">Transmembrane helix</keyword>
<evidence type="ECO:0000313" key="12">
    <source>
        <dbReference type="EMBL" id="CAH1643082.1"/>
    </source>
</evidence>
<dbReference type="PANTHER" id="PTHR11214:SF314">
    <property type="entry name" value="HEXOSYLTRANSFERASE"/>
    <property type="match status" value="1"/>
</dbReference>
<sequence>MDGEHHWYDDERLYHSRDSDESPILSHRYDKTRRISPYSSPKIEDRERRSTLTLLAKFFLFCTAMILFCVLLYIPVYIKANDQISKATVAGWSMHTNRDTKVYIQPNNVTTIHAPTHICTKKQKDKLFLLIVVCSATVHFDRRQTIRETWGNYSTYREMTKLYKAVKQKYANYNYSYDLYTETYVNRAYSRVKRYISSFNQLLPGLAKALQDNLVNEKTDEQVPEEKRFEDDVMLPEFDMNEQLGDQTEATYDYYDTNVMRIPPRGYEKSPDLEKVLTLLKLNKNFRKMKEENADFGNTDVDYKVVFLLGLPANDNDSLIQNKIEEEVQKYGDIIQERFIDSYSNLTLKSIMLLKWITSNCNNSVRYILKSDDDMYINVPNLMDILKNKSQEFDAKYKIQNSKEYLLTGHLIRGARPILDSSNKWYSPKYMYAGRVYPKYLSGTAYAFSYDAANALYRAALRTSYFHLEDIFITGMCAARARPRLIPSNDSSFSYQAGSDWVNCNCHAYAHATEHRIPLENLRKLHQQLQKPDLLDTCERIRLTQIKESQRNRSMIYKFLNKLTKKPPLECWKNETPES</sequence>
<keyword evidence="13" id="KW-1185">Reference proteome</keyword>